<keyword evidence="2" id="KW-1185">Reference proteome</keyword>
<protein>
    <submittedName>
        <fullName evidence="1">Uncharacterized protein</fullName>
    </submittedName>
</protein>
<evidence type="ECO:0000313" key="1">
    <source>
        <dbReference type="EMBL" id="KAG5580787.1"/>
    </source>
</evidence>
<evidence type="ECO:0000313" key="2">
    <source>
        <dbReference type="Proteomes" id="UP000824120"/>
    </source>
</evidence>
<gene>
    <name evidence="1" type="ORF">H5410_051414</name>
</gene>
<organism evidence="1 2">
    <name type="scientific">Solanum commersonii</name>
    <name type="common">Commerson's wild potato</name>
    <name type="synonym">Commerson's nightshade</name>
    <dbReference type="NCBI Taxonomy" id="4109"/>
    <lineage>
        <taxon>Eukaryota</taxon>
        <taxon>Viridiplantae</taxon>
        <taxon>Streptophyta</taxon>
        <taxon>Embryophyta</taxon>
        <taxon>Tracheophyta</taxon>
        <taxon>Spermatophyta</taxon>
        <taxon>Magnoliopsida</taxon>
        <taxon>eudicotyledons</taxon>
        <taxon>Gunneridae</taxon>
        <taxon>Pentapetalae</taxon>
        <taxon>asterids</taxon>
        <taxon>lamiids</taxon>
        <taxon>Solanales</taxon>
        <taxon>Solanaceae</taxon>
        <taxon>Solanoideae</taxon>
        <taxon>Solaneae</taxon>
        <taxon>Solanum</taxon>
    </lineage>
</organism>
<proteinExistence type="predicted"/>
<name>A0A9J5WYC1_SOLCO</name>
<sequence length="59" mass="7065">MEGKSNGWEQDQILEGHLALERQHGRYLSRYLQPNHVSIKHYSRSMVITRMEFHVQKTI</sequence>
<comment type="caution">
    <text evidence="1">The sequence shown here is derived from an EMBL/GenBank/DDBJ whole genome shotgun (WGS) entry which is preliminary data.</text>
</comment>
<dbReference type="EMBL" id="JACXVP010000010">
    <property type="protein sequence ID" value="KAG5580787.1"/>
    <property type="molecule type" value="Genomic_DNA"/>
</dbReference>
<accession>A0A9J5WYC1</accession>
<dbReference type="Proteomes" id="UP000824120">
    <property type="component" value="Chromosome 10"/>
</dbReference>
<dbReference type="AlphaFoldDB" id="A0A9J5WYC1"/>
<reference evidence="1 2" key="1">
    <citation type="submission" date="2020-09" db="EMBL/GenBank/DDBJ databases">
        <title>De no assembly of potato wild relative species, Solanum commersonii.</title>
        <authorList>
            <person name="Cho K."/>
        </authorList>
    </citation>
    <scope>NUCLEOTIDE SEQUENCE [LARGE SCALE GENOMIC DNA]</scope>
    <source>
        <strain evidence="1">LZ3.2</strain>
        <tissue evidence="1">Leaf</tissue>
    </source>
</reference>